<proteinExistence type="predicted"/>
<dbReference type="STRING" id="1121306.SAMN02745196_00029"/>
<evidence type="ECO:0000313" key="2">
    <source>
        <dbReference type="Proteomes" id="UP000184526"/>
    </source>
</evidence>
<protein>
    <submittedName>
        <fullName evidence="1">Uncharacterized protein</fullName>
    </submittedName>
</protein>
<dbReference type="AlphaFoldDB" id="A0A1M5S3C6"/>
<evidence type="ECO:0000313" key="1">
    <source>
        <dbReference type="EMBL" id="SHH33142.1"/>
    </source>
</evidence>
<dbReference type="EMBL" id="FQXP01000003">
    <property type="protein sequence ID" value="SHH33142.1"/>
    <property type="molecule type" value="Genomic_DNA"/>
</dbReference>
<organism evidence="1 2">
    <name type="scientific">Clostridium collagenovorans DSM 3089</name>
    <dbReference type="NCBI Taxonomy" id="1121306"/>
    <lineage>
        <taxon>Bacteria</taxon>
        <taxon>Bacillati</taxon>
        <taxon>Bacillota</taxon>
        <taxon>Clostridia</taxon>
        <taxon>Eubacteriales</taxon>
        <taxon>Clostridiaceae</taxon>
        <taxon>Clostridium</taxon>
    </lineage>
</organism>
<keyword evidence="2" id="KW-1185">Reference proteome</keyword>
<dbReference type="RefSeq" id="WP_072828741.1">
    <property type="nucleotide sequence ID" value="NZ_FQXP01000003.1"/>
</dbReference>
<gene>
    <name evidence="1" type="ORF">SAMN02745196_00029</name>
</gene>
<accession>A0A1M5S3C6</accession>
<name>A0A1M5S3C6_9CLOT</name>
<sequence length="69" mass="7670">MDVSSIIRDKLILNGGKARVKLLVGEKCFNIMLADEGVLVDNLDKQPLLEWRVFEKTIELLKSKGGSAI</sequence>
<dbReference type="Proteomes" id="UP000184526">
    <property type="component" value="Unassembled WGS sequence"/>
</dbReference>
<reference evidence="1 2" key="1">
    <citation type="submission" date="2016-11" db="EMBL/GenBank/DDBJ databases">
        <authorList>
            <person name="Jaros S."/>
            <person name="Januszkiewicz K."/>
            <person name="Wedrychowicz H."/>
        </authorList>
    </citation>
    <scope>NUCLEOTIDE SEQUENCE [LARGE SCALE GENOMIC DNA]</scope>
    <source>
        <strain evidence="1 2">DSM 3089</strain>
    </source>
</reference>
<dbReference type="OrthoDB" id="9797643at2"/>